<sequence>MKIAMIRHFATPGNAKKQYIGRTDESLAAGAALSSAAARIRSRLTEVGMDTVTDVAASSMRRCVESADLLFPGVAPVTSRLLRECDFGLFEGKSYEELKDIPAYQRWLDSGGTIPFPGGEGQEQFRARCVRGFEEILRGWMKADVERAAMVVHGGTMMAVLARFDKERREFYHWQAANGAGYLITLDAGRWKRGEKVMEEIVGL</sequence>
<reference evidence="1 2" key="1">
    <citation type="submission" date="2021-10" db="EMBL/GenBank/DDBJ databases">
        <title>Collection of gut derived symbiotic bacterial strains cultured from healthy donors.</title>
        <authorList>
            <person name="Lin H."/>
            <person name="Littmann E."/>
            <person name="Kohout C."/>
            <person name="Pamer E.G."/>
        </authorList>
    </citation>
    <scope>NUCLEOTIDE SEQUENCE [LARGE SCALE GENOMIC DNA]</scope>
    <source>
        <strain evidence="1 2">DFI.1.165</strain>
    </source>
</reference>
<keyword evidence="2" id="KW-1185">Reference proteome</keyword>
<dbReference type="InterPro" id="IPR050275">
    <property type="entry name" value="PGM_Phosphatase"/>
</dbReference>
<dbReference type="InterPro" id="IPR029033">
    <property type="entry name" value="His_PPase_superfam"/>
</dbReference>
<evidence type="ECO:0000313" key="2">
    <source>
        <dbReference type="Proteomes" id="UP001299546"/>
    </source>
</evidence>
<dbReference type="EMBL" id="JAJCIS010000002">
    <property type="protein sequence ID" value="MCB7386893.1"/>
    <property type="molecule type" value="Genomic_DNA"/>
</dbReference>
<dbReference type="SUPFAM" id="SSF53254">
    <property type="entry name" value="Phosphoglycerate mutase-like"/>
    <property type="match status" value="1"/>
</dbReference>
<protein>
    <submittedName>
        <fullName evidence="1">Histidine phosphatase family protein</fullName>
    </submittedName>
</protein>
<dbReference type="PANTHER" id="PTHR48100:SF1">
    <property type="entry name" value="HISTIDINE PHOSPHATASE FAMILY PROTEIN-RELATED"/>
    <property type="match status" value="1"/>
</dbReference>
<name>A0ABS8DEQ3_9FIRM</name>
<dbReference type="Proteomes" id="UP001299546">
    <property type="component" value="Unassembled WGS sequence"/>
</dbReference>
<dbReference type="InterPro" id="IPR013078">
    <property type="entry name" value="His_Pase_superF_clade-1"/>
</dbReference>
<organism evidence="1 2">
    <name type="scientific">Bariatricus massiliensis</name>
    <dbReference type="NCBI Taxonomy" id="1745713"/>
    <lineage>
        <taxon>Bacteria</taxon>
        <taxon>Bacillati</taxon>
        <taxon>Bacillota</taxon>
        <taxon>Clostridia</taxon>
        <taxon>Lachnospirales</taxon>
        <taxon>Lachnospiraceae</taxon>
        <taxon>Bariatricus</taxon>
    </lineage>
</organism>
<dbReference type="RefSeq" id="WP_066736106.1">
    <property type="nucleotide sequence ID" value="NZ_JAJCIQ010000002.1"/>
</dbReference>
<dbReference type="Pfam" id="PF00300">
    <property type="entry name" value="His_Phos_1"/>
    <property type="match status" value="1"/>
</dbReference>
<dbReference type="PANTHER" id="PTHR48100">
    <property type="entry name" value="BROAD-SPECIFICITY PHOSPHATASE YOR283W-RELATED"/>
    <property type="match status" value="1"/>
</dbReference>
<dbReference type="Gene3D" id="3.40.50.1240">
    <property type="entry name" value="Phosphoglycerate mutase-like"/>
    <property type="match status" value="1"/>
</dbReference>
<dbReference type="SMART" id="SM00855">
    <property type="entry name" value="PGAM"/>
    <property type="match status" value="1"/>
</dbReference>
<gene>
    <name evidence="1" type="ORF">LIZ65_06295</name>
</gene>
<evidence type="ECO:0000313" key="1">
    <source>
        <dbReference type="EMBL" id="MCB7386893.1"/>
    </source>
</evidence>
<accession>A0ABS8DEQ3</accession>
<proteinExistence type="predicted"/>
<comment type="caution">
    <text evidence="1">The sequence shown here is derived from an EMBL/GenBank/DDBJ whole genome shotgun (WGS) entry which is preliminary data.</text>
</comment>